<keyword evidence="2" id="KW-0732">Signal</keyword>
<keyword evidence="4" id="KW-1185">Reference proteome</keyword>
<organism evidence="3 4">
    <name type="scientific">Lottiidibacillus patelloidae</name>
    <dbReference type="NCBI Taxonomy" id="2670334"/>
    <lineage>
        <taxon>Bacteria</taxon>
        <taxon>Bacillati</taxon>
        <taxon>Bacillota</taxon>
        <taxon>Bacilli</taxon>
        <taxon>Bacillales</taxon>
        <taxon>Bacillaceae</taxon>
        <taxon>Lottiidibacillus</taxon>
    </lineage>
</organism>
<dbReference type="AlphaFoldDB" id="A0A263BV73"/>
<accession>A0A263BV73</accession>
<sequence length="224" mass="25645">MKKLGLFLLLISFVFIVAACNDTKHNEESQPQQDQLDQTDTKTLEKELEDLNEELAHKDEELIEMQNEIDNLKVHENYMKEELDFYKKFAEKAVAMMSEKELTQLSSDHWTYMLVVNNEVIPNDGNITANAGEVSITLSEKQKPFFLVPIEYIEKSKISGNYLDHIFELNEKADAVHHGSGTIVDSVLYVFDNLEKGDVITFTVSDELRDRLGLATNKITITIK</sequence>
<reference evidence="4" key="1">
    <citation type="submission" date="2017-08" db="EMBL/GenBank/DDBJ databases">
        <authorList>
            <person name="Huang Z."/>
        </authorList>
    </citation>
    <scope>NUCLEOTIDE SEQUENCE [LARGE SCALE GENOMIC DNA]</scope>
    <source>
        <strain evidence="4">SA5d-4</strain>
    </source>
</reference>
<evidence type="ECO:0000313" key="3">
    <source>
        <dbReference type="EMBL" id="OZM57595.1"/>
    </source>
</evidence>
<evidence type="ECO:0000313" key="4">
    <source>
        <dbReference type="Proteomes" id="UP000217083"/>
    </source>
</evidence>
<name>A0A263BV73_9BACI</name>
<protein>
    <recommendedName>
        <fullName evidence="5">DUF4352 domain-containing protein</fullName>
    </recommendedName>
</protein>
<evidence type="ECO:0008006" key="5">
    <source>
        <dbReference type="Google" id="ProtNLM"/>
    </source>
</evidence>
<proteinExistence type="predicted"/>
<gene>
    <name evidence="3" type="ORF">CIB95_04285</name>
</gene>
<reference evidence="3 4" key="2">
    <citation type="submission" date="2017-09" db="EMBL/GenBank/DDBJ databases">
        <title>Bacillus patelloidae sp. nov., isolated from the intestinal tract of a marine limpet.</title>
        <authorList>
            <person name="Liu R."/>
            <person name="Dong C."/>
            <person name="Shao Z."/>
        </authorList>
    </citation>
    <scope>NUCLEOTIDE SEQUENCE [LARGE SCALE GENOMIC DNA]</scope>
    <source>
        <strain evidence="3 4">SA5d-4</strain>
    </source>
</reference>
<keyword evidence="1" id="KW-0175">Coiled coil</keyword>
<evidence type="ECO:0000256" key="2">
    <source>
        <dbReference type="SAM" id="SignalP"/>
    </source>
</evidence>
<feature type="chain" id="PRO_5039280001" description="DUF4352 domain-containing protein" evidence="2">
    <location>
        <begin position="20"/>
        <end position="224"/>
    </location>
</feature>
<dbReference type="EMBL" id="NPIA01000002">
    <property type="protein sequence ID" value="OZM57595.1"/>
    <property type="molecule type" value="Genomic_DNA"/>
</dbReference>
<dbReference type="Proteomes" id="UP000217083">
    <property type="component" value="Unassembled WGS sequence"/>
</dbReference>
<evidence type="ECO:0000256" key="1">
    <source>
        <dbReference type="SAM" id="Coils"/>
    </source>
</evidence>
<comment type="caution">
    <text evidence="3">The sequence shown here is derived from an EMBL/GenBank/DDBJ whole genome shotgun (WGS) entry which is preliminary data.</text>
</comment>
<dbReference type="PROSITE" id="PS51257">
    <property type="entry name" value="PROKAR_LIPOPROTEIN"/>
    <property type="match status" value="1"/>
</dbReference>
<feature type="signal peptide" evidence="2">
    <location>
        <begin position="1"/>
        <end position="19"/>
    </location>
</feature>
<dbReference type="RefSeq" id="WP_094922381.1">
    <property type="nucleotide sequence ID" value="NZ_NPIA01000002.1"/>
</dbReference>
<feature type="coiled-coil region" evidence="1">
    <location>
        <begin position="41"/>
        <end position="75"/>
    </location>
</feature>